<evidence type="ECO:0000256" key="2">
    <source>
        <dbReference type="ARBA" id="ARBA00022618"/>
    </source>
</evidence>
<keyword evidence="6 7" id="KW-0961">Cell wall biogenesis/degradation</keyword>
<evidence type="ECO:0000256" key="5">
    <source>
        <dbReference type="ARBA" id="ARBA00023306"/>
    </source>
</evidence>
<dbReference type="Pfam" id="PF02875">
    <property type="entry name" value="Mur_ligase_C"/>
    <property type="match status" value="1"/>
</dbReference>
<evidence type="ECO:0000259" key="11">
    <source>
        <dbReference type="Pfam" id="PF08245"/>
    </source>
</evidence>
<protein>
    <recommendedName>
        <fullName evidence="7">UDP-N-acetylmuramoyl-L-alanyl-D-glutamate--2,6-diaminopimelate ligase</fullName>
        <ecNumber evidence="7">6.3.2.13</ecNumber>
    </recommendedName>
    <alternativeName>
        <fullName evidence="7">Meso-A2pm-adding enzyme</fullName>
    </alternativeName>
    <alternativeName>
        <fullName evidence="7">Meso-diaminopimelate-adding enzyme</fullName>
    </alternativeName>
    <alternativeName>
        <fullName evidence="7">UDP-MurNAc-L-Ala-D-Glu:meso-diaminopimelate ligase</fullName>
    </alternativeName>
    <alternativeName>
        <fullName evidence="7">UDP-MurNAc-tripeptide synthetase</fullName>
    </alternativeName>
    <alternativeName>
        <fullName evidence="7">UDP-N-acetylmuramyl-tripeptide synthetase</fullName>
    </alternativeName>
</protein>
<dbReference type="InterPro" id="IPR035911">
    <property type="entry name" value="MurE/MurF_N"/>
</dbReference>
<keyword evidence="4 7" id="KW-0573">Peptidoglycan synthesis</keyword>
<keyword evidence="2 7" id="KW-0132">Cell division</keyword>
<dbReference type="GO" id="GO:0005524">
    <property type="term" value="F:ATP binding"/>
    <property type="evidence" value="ECO:0007669"/>
    <property type="project" value="UniProtKB-UniRule"/>
</dbReference>
<comment type="cofactor">
    <cofactor evidence="7">
        <name>Mg(2+)</name>
        <dbReference type="ChEBI" id="CHEBI:18420"/>
    </cofactor>
</comment>
<dbReference type="Pfam" id="PF01225">
    <property type="entry name" value="Mur_ligase"/>
    <property type="match status" value="1"/>
</dbReference>
<accession>A0A5J6MEF4</accession>
<dbReference type="SUPFAM" id="SSF63418">
    <property type="entry name" value="MurE/MurF N-terminal domain"/>
    <property type="match status" value="1"/>
</dbReference>
<keyword evidence="7 12" id="KW-0436">Ligase</keyword>
<feature type="binding site" evidence="7">
    <location>
        <begin position="153"/>
        <end position="154"/>
    </location>
    <ligand>
        <name>UDP-N-acetyl-alpha-D-muramoyl-L-alanyl-D-glutamate</name>
        <dbReference type="ChEBI" id="CHEBI:83900"/>
    </ligand>
</feature>
<dbReference type="InterPro" id="IPR004101">
    <property type="entry name" value="Mur_ligase_C"/>
</dbReference>
<dbReference type="OrthoDB" id="9800958at2"/>
<keyword evidence="7" id="KW-0963">Cytoplasm</keyword>
<dbReference type="GO" id="GO:0071555">
    <property type="term" value="P:cell wall organization"/>
    <property type="evidence" value="ECO:0007669"/>
    <property type="project" value="UniProtKB-KW"/>
</dbReference>
<dbReference type="NCBIfam" id="NF001126">
    <property type="entry name" value="PRK00139.1-4"/>
    <property type="match status" value="1"/>
</dbReference>
<evidence type="ECO:0000259" key="9">
    <source>
        <dbReference type="Pfam" id="PF01225"/>
    </source>
</evidence>
<evidence type="ECO:0000259" key="10">
    <source>
        <dbReference type="Pfam" id="PF02875"/>
    </source>
</evidence>
<evidence type="ECO:0000256" key="3">
    <source>
        <dbReference type="ARBA" id="ARBA00022960"/>
    </source>
</evidence>
<dbReference type="SUPFAM" id="SSF53244">
    <property type="entry name" value="MurD-like peptide ligases, peptide-binding domain"/>
    <property type="match status" value="1"/>
</dbReference>
<keyword evidence="7" id="KW-0460">Magnesium</keyword>
<dbReference type="InterPro" id="IPR036615">
    <property type="entry name" value="Mur_ligase_C_dom_sf"/>
</dbReference>
<gene>
    <name evidence="7 12" type="primary">murE</name>
    <name evidence="12" type="ORF">FRZ44_11310</name>
</gene>
<dbReference type="SUPFAM" id="SSF53623">
    <property type="entry name" value="MurD-like peptide ligases, catalytic domain"/>
    <property type="match status" value="1"/>
</dbReference>
<dbReference type="Pfam" id="PF08245">
    <property type="entry name" value="Mur_ligase_M"/>
    <property type="match status" value="1"/>
</dbReference>
<evidence type="ECO:0000256" key="4">
    <source>
        <dbReference type="ARBA" id="ARBA00022984"/>
    </source>
</evidence>
<dbReference type="InterPro" id="IPR000713">
    <property type="entry name" value="Mur_ligase_N"/>
</dbReference>
<dbReference type="RefSeq" id="WP_151176265.1">
    <property type="nucleotide sequence ID" value="NZ_CP042906.1"/>
</dbReference>
<comment type="caution">
    <text evidence="7">Lacks conserved residue(s) required for the propagation of feature annotation.</text>
</comment>
<proteinExistence type="inferred from homology"/>
<feature type="binding site" evidence="7">
    <location>
        <position position="180"/>
    </location>
    <ligand>
        <name>UDP-N-acetyl-alpha-D-muramoyl-L-alanyl-D-glutamate</name>
        <dbReference type="ChEBI" id="CHEBI:83900"/>
    </ligand>
</feature>
<dbReference type="UniPathway" id="UPA00219"/>
<evidence type="ECO:0000256" key="8">
    <source>
        <dbReference type="RuleBase" id="RU004135"/>
    </source>
</evidence>
<dbReference type="HAMAP" id="MF_00208">
    <property type="entry name" value="MurE"/>
    <property type="match status" value="1"/>
</dbReference>
<feature type="binding site" evidence="7">
    <location>
        <position position="186"/>
    </location>
    <ligand>
        <name>UDP-N-acetyl-alpha-D-muramoyl-L-alanyl-D-glutamate</name>
        <dbReference type="ChEBI" id="CHEBI:83900"/>
    </ligand>
</feature>
<dbReference type="EC" id="6.3.2.13" evidence="7"/>
<evidence type="ECO:0000256" key="6">
    <source>
        <dbReference type="ARBA" id="ARBA00023316"/>
    </source>
</evidence>
<dbReference type="EMBL" id="CP042906">
    <property type="protein sequence ID" value="QEX15843.1"/>
    <property type="molecule type" value="Genomic_DNA"/>
</dbReference>
<organism evidence="12 13">
    <name type="scientific">Hypericibacter terrae</name>
    <dbReference type="NCBI Taxonomy" id="2602015"/>
    <lineage>
        <taxon>Bacteria</taxon>
        <taxon>Pseudomonadati</taxon>
        <taxon>Pseudomonadota</taxon>
        <taxon>Alphaproteobacteria</taxon>
        <taxon>Rhodospirillales</taxon>
        <taxon>Dongiaceae</taxon>
        <taxon>Hypericibacter</taxon>
    </lineage>
</organism>
<feature type="binding site" evidence="7">
    <location>
        <position position="188"/>
    </location>
    <ligand>
        <name>UDP-N-acetyl-alpha-D-muramoyl-L-alanyl-D-glutamate</name>
        <dbReference type="ChEBI" id="CHEBI:83900"/>
    </ligand>
</feature>
<keyword evidence="13" id="KW-1185">Reference proteome</keyword>
<dbReference type="GO" id="GO:0009252">
    <property type="term" value="P:peptidoglycan biosynthetic process"/>
    <property type="evidence" value="ECO:0007669"/>
    <property type="project" value="UniProtKB-UniRule"/>
</dbReference>
<keyword evidence="3 7" id="KW-0133">Cell shape</keyword>
<dbReference type="GO" id="GO:0008765">
    <property type="term" value="F:UDP-N-acetylmuramoylalanyl-D-glutamate-2,6-diaminopimelate ligase activity"/>
    <property type="evidence" value="ECO:0007669"/>
    <property type="project" value="UniProtKB-UniRule"/>
</dbReference>
<feature type="domain" description="Mur ligase C-terminal" evidence="10">
    <location>
        <begin position="334"/>
        <end position="458"/>
    </location>
</feature>
<keyword evidence="5 7" id="KW-0131">Cell cycle</keyword>
<dbReference type="NCBIfam" id="NF001124">
    <property type="entry name" value="PRK00139.1-2"/>
    <property type="match status" value="1"/>
</dbReference>
<evidence type="ECO:0000256" key="7">
    <source>
        <dbReference type="HAMAP-Rule" id="MF_00208"/>
    </source>
</evidence>
<sequence length="494" mass="52525">MRLKDLLEERKTDVATAAAEIEIKGLSADSRRVEPGYLFAALPGSRADGRVYIIDALKRGASAILAPFDTDLPPEIGRVPVILDDNPRRRLALMAARFYRKQPKTIAAVTGTSGKTSTAHFTRQLWTLLGFRAGSLGTLGVVAPGHDHSGALTTPDPIELHRLLAELAQGGIDHLALEASSHGIDQFRLDGVKLKAAAFTNLTHEHLDYHGTMARYFRAKARLFEQLLPGTGTAVLNADSDQFEPLLAICKQRGLATIAFGKAGKDLTLVDRTLLPEGQRLVLDIFGQRTELMFPVAGGFQAYNALTALGLVIGCGADPARATAELSQLSGVHGRIELVARHPSGATILVDYSHKPEALRTILNELRPLARNRLVVVFGCGGDRDRAKRPVMGAIATELADRVIVTDDNPRSEDPAAIRAEIMAAAPGAREIGDRALAIRTAVGELEAGDLLVIAGKGHETGQIVGSVTHPFDDAEVARAAAIAVGGRKIGGGA</sequence>
<comment type="similarity">
    <text evidence="1 7">Belongs to the MurCDEF family. MurE subfamily.</text>
</comment>
<reference evidence="12 13" key="1">
    <citation type="submission" date="2019-08" db="EMBL/GenBank/DDBJ databases">
        <title>Hyperibacter terrae gen. nov., sp. nov. and Hyperibacter viscosus sp. nov., two new members in the family Rhodospirillaceae isolated from the rhizosphere of Hypericum perforatum.</title>
        <authorList>
            <person name="Noviana Z."/>
        </authorList>
    </citation>
    <scope>NUCLEOTIDE SEQUENCE [LARGE SCALE GENOMIC DNA]</scope>
    <source>
        <strain evidence="12 13">R5913</strain>
    </source>
</reference>
<dbReference type="Proteomes" id="UP000326202">
    <property type="component" value="Chromosome"/>
</dbReference>
<comment type="pathway">
    <text evidence="7 8">Cell wall biogenesis; peptidoglycan biosynthesis.</text>
</comment>
<feature type="domain" description="Mur ligase N-terminal catalytic" evidence="9">
    <location>
        <begin position="22"/>
        <end position="99"/>
    </location>
</feature>
<feature type="short sequence motif" description="Meso-diaminopimelate recognition motif" evidence="7">
    <location>
        <begin position="408"/>
        <end position="411"/>
    </location>
</feature>
<keyword evidence="7" id="KW-0067">ATP-binding</keyword>
<evidence type="ECO:0000313" key="13">
    <source>
        <dbReference type="Proteomes" id="UP000326202"/>
    </source>
</evidence>
<name>A0A5J6MEF4_9PROT</name>
<dbReference type="InterPro" id="IPR036565">
    <property type="entry name" value="Mur-like_cat_sf"/>
</dbReference>
<keyword evidence="7" id="KW-0547">Nucleotide-binding</keyword>
<feature type="binding site" evidence="7">
    <location>
        <begin position="111"/>
        <end position="117"/>
    </location>
    <ligand>
        <name>ATP</name>
        <dbReference type="ChEBI" id="CHEBI:30616"/>
    </ligand>
</feature>
<comment type="PTM">
    <text evidence="7">Carboxylation is probably crucial for Mg(2+) binding and, consequently, for the gamma-phosphate positioning of ATP.</text>
</comment>
<evidence type="ECO:0000313" key="12">
    <source>
        <dbReference type="EMBL" id="QEX15843.1"/>
    </source>
</evidence>
<comment type="subcellular location">
    <subcellularLocation>
        <location evidence="7 8">Cytoplasm</location>
    </subcellularLocation>
</comment>
<evidence type="ECO:0000256" key="1">
    <source>
        <dbReference type="ARBA" id="ARBA00005898"/>
    </source>
</evidence>
<dbReference type="InterPro" id="IPR005761">
    <property type="entry name" value="UDP-N-AcMur-Glu-dNH2Pim_ligase"/>
</dbReference>
<comment type="function">
    <text evidence="7">Catalyzes the addition of meso-diaminopimelic acid to the nucleotide precursor UDP-N-acetylmuramoyl-L-alanyl-D-glutamate (UMAG) in the biosynthesis of bacterial cell-wall peptidoglycan.</text>
</comment>
<dbReference type="GO" id="GO:0008360">
    <property type="term" value="P:regulation of cell shape"/>
    <property type="evidence" value="ECO:0007669"/>
    <property type="project" value="UniProtKB-KW"/>
</dbReference>
<dbReference type="GO" id="GO:0000287">
    <property type="term" value="F:magnesium ion binding"/>
    <property type="evidence" value="ECO:0007669"/>
    <property type="project" value="UniProtKB-UniRule"/>
</dbReference>
<feature type="binding site" evidence="7">
    <location>
        <begin position="408"/>
        <end position="411"/>
    </location>
    <ligand>
        <name>meso-2,6-diaminopimelate</name>
        <dbReference type="ChEBI" id="CHEBI:57791"/>
    </ligand>
</feature>
<feature type="binding site" evidence="7">
    <location>
        <position position="384"/>
    </location>
    <ligand>
        <name>meso-2,6-diaminopimelate</name>
        <dbReference type="ChEBI" id="CHEBI:57791"/>
    </ligand>
</feature>
<dbReference type="GO" id="GO:0051301">
    <property type="term" value="P:cell division"/>
    <property type="evidence" value="ECO:0007669"/>
    <property type="project" value="UniProtKB-KW"/>
</dbReference>
<dbReference type="PANTHER" id="PTHR23135">
    <property type="entry name" value="MUR LIGASE FAMILY MEMBER"/>
    <property type="match status" value="1"/>
</dbReference>
<comment type="catalytic activity">
    <reaction evidence="7">
        <text>UDP-N-acetyl-alpha-D-muramoyl-L-alanyl-D-glutamate + meso-2,6-diaminopimelate + ATP = UDP-N-acetyl-alpha-D-muramoyl-L-alanyl-gamma-D-glutamyl-meso-2,6-diaminopimelate + ADP + phosphate + H(+)</text>
        <dbReference type="Rhea" id="RHEA:23676"/>
        <dbReference type="ChEBI" id="CHEBI:15378"/>
        <dbReference type="ChEBI" id="CHEBI:30616"/>
        <dbReference type="ChEBI" id="CHEBI:43474"/>
        <dbReference type="ChEBI" id="CHEBI:57791"/>
        <dbReference type="ChEBI" id="CHEBI:83900"/>
        <dbReference type="ChEBI" id="CHEBI:83905"/>
        <dbReference type="ChEBI" id="CHEBI:456216"/>
        <dbReference type="EC" id="6.3.2.13"/>
    </reaction>
</comment>
<feature type="binding site" evidence="7">
    <location>
        <position position="460"/>
    </location>
    <ligand>
        <name>meso-2,6-diaminopimelate</name>
        <dbReference type="ChEBI" id="CHEBI:57791"/>
    </ligand>
</feature>
<dbReference type="AlphaFoldDB" id="A0A5J6MEF4"/>
<feature type="binding site" evidence="7">
    <location>
        <position position="456"/>
    </location>
    <ligand>
        <name>meso-2,6-diaminopimelate</name>
        <dbReference type="ChEBI" id="CHEBI:57791"/>
    </ligand>
</feature>
<dbReference type="Gene3D" id="3.40.1190.10">
    <property type="entry name" value="Mur-like, catalytic domain"/>
    <property type="match status" value="1"/>
</dbReference>
<dbReference type="KEGG" id="htq:FRZ44_11310"/>
<dbReference type="PANTHER" id="PTHR23135:SF4">
    <property type="entry name" value="UDP-N-ACETYLMURAMOYL-L-ALANYL-D-GLUTAMATE--2,6-DIAMINOPIMELATE LIGASE MURE HOMOLOG, CHLOROPLASTIC"/>
    <property type="match status" value="1"/>
</dbReference>
<dbReference type="Gene3D" id="3.40.1390.10">
    <property type="entry name" value="MurE/MurF, N-terminal domain"/>
    <property type="match status" value="1"/>
</dbReference>
<feature type="binding site" evidence="7">
    <location>
        <position position="30"/>
    </location>
    <ligand>
        <name>UDP-N-acetyl-alpha-D-muramoyl-L-alanyl-D-glutamate</name>
        <dbReference type="ChEBI" id="CHEBI:83900"/>
    </ligand>
</feature>
<dbReference type="GO" id="GO:0005737">
    <property type="term" value="C:cytoplasm"/>
    <property type="evidence" value="ECO:0007669"/>
    <property type="project" value="UniProtKB-SubCell"/>
</dbReference>
<feature type="domain" description="Mur ligase central" evidence="11">
    <location>
        <begin position="109"/>
        <end position="311"/>
    </location>
</feature>
<dbReference type="InterPro" id="IPR013221">
    <property type="entry name" value="Mur_ligase_cen"/>
</dbReference>
<dbReference type="NCBIfam" id="TIGR01085">
    <property type="entry name" value="murE"/>
    <property type="match status" value="1"/>
</dbReference>
<feature type="modified residue" description="N6-carboxylysine" evidence="7">
    <location>
        <position position="220"/>
    </location>
</feature>
<dbReference type="Gene3D" id="3.90.190.20">
    <property type="entry name" value="Mur ligase, C-terminal domain"/>
    <property type="match status" value="1"/>
</dbReference>